<accession>A0ABR7XGJ5</accession>
<dbReference type="InterPro" id="IPR025665">
    <property type="entry name" value="Beta-barrel_OMP_2"/>
</dbReference>
<dbReference type="Gene3D" id="2.40.160.20">
    <property type="match status" value="1"/>
</dbReference>
<sequence>MKLTLYIILGLLLTLVSLTTVKAQKLQPAYLVTGSSDTLRGEVLLNSAAKMLYEIQFKQQGNTAKTYNAADIKGYGLDDSLRFESREVMVDEKTRTIFLKVVVDGPAKLYYAQNFHPSYEYFLQKQQQAVVPLHKNYYAGTLAAMLQECDALKNHRYRYSLTGLAKLVHTYNQCSHAEQKSIILHKQSRLETRWGLRVGASAFKPNYHFETGIHSNHDFDWATGITGGIFFNFGFQGKKFSLQPELLYTSRRAKSFYEHNQPHDWYYKSTMELDAHYLQLPVLLKYRFRTEGWQPYLNAGLSYGLALSKNFRNTVTYETGYTHITEITLEKYAIGYLAGAGVQRNALSADIRFNREISVSDYGYGNKDLQFNTWSLALGYTF</sequence>
<evidence type="ECO:0000313" key="2">
    <source>
        <dbReference type="EMBL" id="MBD1397407.1"/>
    </source>
</evidence>
<dbReference type="Pfam" id="PF13568">
    <property type="entry name" value="OMP_b-brl_2"/>
    <property type="match status" value="1"/>
</dbReference>
<feature type="domain" description="Outer membrane protein beta-barrel" evidence="1">
    <location>
        <begin position="189"/>
        <end position="354"/>
    </location>
</feature>
<reference evidence="2 3" key="1">
    <citation type="submission" date="2020-09" db="EMBL/GenBank/DDBJ databases">
        <title>Genome sequencing and assembly of Pontibacter sp.</title>
        <authorList>
            <person name="Chhetri G."/>
        </authorList>
    </citation>
    <scope>NUCLEOTIDE SEQUENCE [LARGE SCALE GENOMIC DNA]</scope>
    <source>
        <strain evidence="2 3">JH31</strain>
    </source>
</reference>
<comment type="caution">
    <text evidence="2">The sequence shown here is derived from an EMBL/GenBank/DDBJ whole genome shotgun (WGS) entry which is preliminary data.</text>
</comment>
<protein>
    <submittedName>
        <fullName evidence="2">PorT family protein</fullName>
    </submittedName>
</protein>
<dbReference type="RefSeq" id="WP_191183562.1">
    <property type="nucleotide sequence ID" value="NZ_JACXAJ010000003.1"/>
</dbReference>
<evidence type="ECO:0000313" key="3">
    <source>
        <dbReference type="Proteomes" id="UP000625551"/>
    </source>
</evidence>
<dbReference type="SUPFAM" id="SSF56925">
    <property type="entry name" value="OMPA-like"/>
    <property type="match status" value="1"/>
</dbReference>
<proteinExistence type="predicted"/>
<keyword evidence="3" id="KW-1185">Reference proteome</keyword>
<dbReference type="InterPro" id="IPR011250">
    <property type="entry name" value="OMP/PagP_B-barrel"/>
</dbReference>
<evidence type="ECO:0000259" key="1">
    <source>
        <dbReference type="Pfam" id="PF13568"/>
    </source>
</evidence>
<organism evidence="2 3">
    <name type="scientific">Pontibacter aquaedesilientis</name>
    <dbReference type="NCBI Taxonomy" id="2766980"/>
    <lineage>
        <taxon>Bacteria</taxon>
        <taxon>Pseudomonadati</taxon>
        <taxon>Bacteroidota</taxon>
        <taxon>Cytophagia</taxon>
        <taxon>Cytophagales</taxon>
        <taxon>Hymenobacteraceae</taxon>
        <taxon>Pontibacter</taxon>
    </lineage>
</organism>
<name>A0ABR7XGJ5_9BACT</name>
<dbReference type="EMBL" id="JACXAJ010000003">
    <property type="protein sequence ID" value="MBD1397407.1"/>
    <property type="molecule type" value="Genomic_DNA"/>
</dbReference>
<dbReference type="Proteomes" id="UP000625551">
    <property type="component" value="Unassembled WGS sequence"/>
</dbReference>
<gene>
    <name evidence="2" type="ORF">H9Q13_09540</name>
</gene>